<accession>A0AA41PTM1</accession>
<organism evidence="3 4">
    <name type="scientific">Yinghuangia soli</name>
    <dbReference type="NCBI Taxonomy" id="2908204"/>
    <lineage>
        <taxon>Bacteria</taxon>
        <taxon>Bacillati</taxon>
        <taxon>Actinomycetota</taxon>
        <taxon>Actinomycetes</taxon>
        <taxon>Kitasatosporales</taxon>
        <taxon>Streptomycetaceae</taxon>
        <taxon>Yinghuangia</taxon>
    </lineage>
</organism>
<sequence>MLRPDRGGWGVLAVVLAAAFVAAFLYWDDDARRPPRSGLPDRKSLPDAMKTPLPLPASALLTVEDLPAQPGAPEGWREDPEYRGTGCVQLPFTASDRLLIRERSFANGTGGLRHVVIRHPLFEGVKDTGEQLVDAIRACAEASRGVQVLEPAAAATLLWSIDEPGGPRAKPTTRMQVGLRFEAGTLILVVVDRDGPQLAPDPALMDTLLDRAAHRAGFPTRPAYPTGPDETEDGGDEEDDGGDGGGQPVPVAAR</sequence>
<dbReference type="Proteomes" id="UP001165378">
    <property type="component" value="Unassembled WGS sequence"/>
</dbReference>
<proteinExistence type="predicted"/>
<reference evidence="3" key="1">
    <citation type="submission" date="2022-01" db="EMBL/GenBank/DDBJ databases">
        <title>Genome-Based Taxonomic Classification of the Phylum Actinobacteria.</title>
        <authorList>
            <person name="Gao Y."/>
        </authorList>
    </citation>
    <scope>NUCLEOTIDE SEQUENCE</scope>
    <source>
        <strain evidence="3">KLBMP 8922</strain>
    </source>
</reference>
<evidence type="ECO:0000313" key="4">
    <source>
        <dbReference type="Proteomes" id="UP001165378"/>
    </source>
</evidence>
<gene>
    <name evidence="3" type="ORF">LZ495_00230</name>
</gene>
<protein>
    <submittedName>
        <fullName evidence="3">Uncharacterized protein</fullName>
    </submittedName>
</protein>
<keyword evidence="2" id="KW-1133">Transmembrane helix</keyword>
<feature type="compositionally biased region" description="Acidic residues" evidence="1">
    <location>
        <begin position="229"/>
        <end position="242"/>
    </location>
</feature>
<keyword evidence="2" id="KW-0812">Transmembrane</keyword>
<name>A0AA41PTM1_9ACTN</name>
<keyword evidence="2" id="KW-0472">Membrane</keyword>
<feature type="region of interest" description="Disordered" evidence="1">
    <location>
        <begin position="215"/>
        <end position="254"/>
    </location>
</feature>
<comment type="caution">
    <text evidence="3">The sequence shown here is derived from an EMBL/GenBank/DDBJ whole genome shotgun (WGS) entry which is preliminary data.</text>
</comment>
<dbReference type="EMBL" id="JAKFHA010000001">
    <property type="protein sequence ID" value="MCF2525655.1"/>
    <property type="molecule type" value="Genomic_DNA"/>
</dbReference>
<evidence type="ECO:0000256" key="1">
    <source>
        <dbReference type="SAM" id="MobiDB-lite"/>
    </source>
</evidence>
<keyword evidence="4" id="KW-1185">Reference proteome</keyword>
<feature type="transmembrane region" description="Helical" evidence="2">
    <location>
        <begin position="6"/>
        <end position="27"/>
    </location>
</feature>
<dbReference type="AlphaFoldDB" id="A0AA41PTM1"/>
<evidence type="ECO:0000256" key="2">
    <source>
        <dbReference type="SAM" id="Phobius"/>
    </source>
</evidence>
<dbReference type="RefSeq" id="WP_235049689.1">
    <property type="nucleotide sequence ID" value="NZ_JAKFHA010000001.1"/>
</dbReference>
<evidence type="ECO:0000313" key="3">
    <source>
        <dbReference type="EMBL" id="MCF2525655.1"/>
    </source>
</evidence>